<evidence type="ECO:0000256" key="5">
    <source>
        <dbReference type="ARBA" id="ARBA00025466"/>
    </source>
</evidence>
<dbReference type="Proteomes" id="UP001153636">
    <property type="component" value="Chromosome 2"/>
</dbReference>
<dbReference type="GO" id="GO:0005634">
    <property type="term" value="C:nucleus"/>
    <property type="evidence" value="ECO:0007669"/>
    <property type="project" value="TreeGrafter"/>
</dbReference>
<comment type="function">
    <text evidence="5">Involved in transvection phenomena (= synapsis-dependent gene expression), where the synaptic pairing of chromosomes carrying genes with which zeste interacts influences the expression of these genes. Zeste binds to DNA and stimulates transcription from a nearby promoter.</text>
</comment>
<dbReference type="PANTHER" id="PTHR23098:SF16">
    <property type="entry name" value="REGULATORY PROTEIN ZESTE"/>
    <property type="match status" value="1"/>
</dbReference>
<evidence type="ECO:0000313" key="8">
    <source>
        <dbReference type="Proteomes" id="UP001153636"/>
    </source>
</evidence>
<protein>
    <recommendedName>
        <fullName evidence="2">Regulatory protein zeste</fullName>
    </recommendedName>
</protein>
<keyword evidence="8" id="KW-1185">Reference proteome</keyword>
<dbReference type="InterPro" id="IPR028002">
    <property type="entry name" value="Myb_DNA-bind_5"/>
</dbReference>
<dbReference type="Pfam" id="PF13873">
    <property type="entry name" value="Myb_DNA-bind_5"/>
    <property type="match status" value="1"/>
</dbReference>
<evidence type="ECO:0000256" key="1">
    <source>
        <dbReference type="ARBA" id="ARBA00011764"/>
    </source>
</evidence>
<evidence type="ECO:0000313" key="7">
    <source>
        <dbReference type="EMBL" id="CAH1107064.1"/>
    </source>
</evidence>
<dbReference type="AlphaFoldDB" id="A0A9P0CY47"/>
<evidence type="ECO:0000256" key="2">
    <source>
        <dbReference type="ARBA" id="ARBA00016807"/>
    </source>
</evidence>
<organism evidence="7 8">
    <name type="scientific">Psylliodes chrysocephalus</name>
    <dbReference type="NCBI Taxonomy" id="3402493"/>
    <lineage>
        <taxon>Eukaryota</taxon>
        <taxon>Metazoa</taxon>
        <taxon>Ecdysozoa</taxon>
        <taxon>Arthropoda</taxon>
        <taxon>Hexapoda</taxon>
        <taxon>Insecta</taxon>
        <taxon>Pterygota</taxon>
        <taxon>Neoptera</taxon>
        <taxon>Endopterygota</taxon>
        <taxon>Coleoptera</taxon>
        <taxon>Polyphaga</taxon>
        <taxon>Cucujiformia</taxon>
        <taxon>Chrysomeloidea</taxon>
        <taxon>Chrysomelidae</taxon>
        <taxon>Galerucinae</taxon>
        <taxon>Alticini</taxon>
        <taxon>Psylliodes</taxon>
    </lineage>
</organism>
<keyword evidence="4" id="KW-0804">Transcription</keyword>
<dbReference type="PANTHER" id="PTHR23098">
    <property type="entry name" value="AGAP001331-PA-RELATED"/>
    <property type="match status" value="1"/>
</dbReference>
<dbReference type="EMBL" id="OV651814">
    <property type="protein sequence ID" value="CAH1107064.1"/>
    <property type="molecule type" value="Genomic_DNA"/>
</dbReference>
<accession>A0A9P0CY47</accession>
<evidence type="ECO:0000256" key="4">
    <source>
        <dbReference type="ARBA" id="ARBA00023163"/>
    </source>
</evidence>
<evidence type="ECO:0000256" key="3">
    <source>
        <dbReference type="ARBA" id="ARBA00023015"/>
    </source>
</evidence>
<evidence type="ECO:0000259" key="6">
    <source>
        <dbReference type="Pfam" id="PF13873"/>
    </source>
</evidence>
<proteinExistence type="predicted"/>
<name>A0A9P0CY47_9CUCU</name>
<sequence>MNSEKRKTGSISQDQKKELIQFMEQNPDLGSGKFTKKFTFKTGQELWMQITQILNSLPGAKKDWRQWRKTWADIKVYTKKKNALIKNYRVTTGGGPTLPIDKILTTEDEKVVSMIGPLLIDGLDVEEPSAMFNFEQEPEENS</sequence>
<reference evidence="7" key="1">
    <citation type="submission" date="2022-01" db="EMBL/GenBank/DDBJ databases">
        <authorList>
            <person name="King R."/>
        </authorList>
    </citation>
    <scope>NUCLEOTIDE SEQUENCE</scope>
</reference>
<gene>
    <name evidence="7" type="ORF">PSYICH_LOCUS6492</name>
</gene>
<feature type="domain" description="Myb/SANT-like DNA-binding" evidence="6">
    <location>
        <begin position="11"/>
        <end position="82"/>
    </location>
</feature>
<comment type="subunit">
    <text evidence="1">Self-associates forming complexes of several hundred monomers.</text>
</comment>
<dbReference type="OrthoDB" id="7543230at2759"/>
<keyword evidence="3" id="KW-0805">Transcription regulation</keyword>